<evidence type="ECO:0000256" key="4">
    <source>
        <dbReference type="ARBA" id="ARBA00023136"/>
    </source>
</evidence>
<dbReference type="InterPro" id="IPR036259">
    <property type="entry name" value="MFS_trans_sf"/>
</dbReference>
<evidence type="ECO:0000313" key="8">
    <source>
        <dbReference type="WBParaSite" id="L893_g20821.t1"/>
    </source>
</evidence>
<dbReference type="Pfam" id="PF07690">
    <property type="entry name" value="MFS_1"/>
    <property type="match status" value="1"/>
</dbReference>
<reference evidence="8" key="1">
    <citation type="submission" date="2016-11" db="UniProtKB">
        <authorList>
            <consortium name="WormBaseParasite"/>
        </authorList>
    </citation>
    <scope>IDENTIFICATION</scope>
</reference>
<dbReference type="PANTHER" id="PTHR11662:SF314">
    <property type="entry name" value="MAJOR FACILITATOR SUPERFAMILY (MFS) PROFILE DOMAIN-CONTAINING PROTEIN"/>
    <property type="match status" value="1"/>
</dbReference>
<keyword evidence="7" id="KW-1185">Reference proteome</keyword>
<feature type="transmembrane region" description="Helical" evidence="5">
    <location>
        <begin position="562"/>
        <end position="584"/>
    </location>
</feature>
<name>A0A1I7YYK4_9BILA</name>
<dbReference type="Gene3D" id="1.20.1250.20">
    <property type="entry name" value="MFS general substrate transporter like domains"/>
    <property type="match status" value="1"/>
</dbReference>
<feature type="transmembrane region" description="Helical" evidence="5">
    <location>
        <begin position="521"/>
        <end position="542"/>
    </location>
</feature>
<feature type="transmembrane region" description="Helical" evidence="5">
    <location>
        <begin position="695"/>
        <end position="716"/>
    </location>
</feature>
<evidence type="ECO:0000313" key="7">
    <source>
        <dbReference type="Proteomes" id="UP000095287"/>
    </source>
</evidence>
<feature type="domain" description="Major facilitator superfamily (MFS) profile" evidence="6">
    <location>
        <begin position="291"/>
        <end position="718"/>
    </location>
</feature>
<evidence type="ECO:0000256" key="3">
    <source>
        <dbReference type="ARBA" id="ARBA00022989"/>
    </source>
</evidence>
<dbReference type="InterPro" id="IPR020846">
    <property type="entry name" value="MFS_dom"/>
</dbReference>
<evidence type="ECO:0000259" key="6">
    <source>
        <dbReference type="PROSITE" id="PS50850"/>
    </source>
</evidence>
<keyword evidence="4 5" id="KW-0472">Membrane</keyword>
<dbReference type="InterPro" id="IPR050382">
    <property type="entry name" value="MFS_Na/Anion_cotransporter"/>
</dbReference>
<dbReference type="Proteomes" id="UP000095287">
    <property type="component" value="Unplaced"/>
</dbReference>
<dbReference type="InterPro" id="IPR011701">
    <property type="entry name" value="MFS"/>
</dbReference>
<dbReference type="GO" id="GO:0006820">
    <property type="term" value="P:monoatomic anion transport"/>
    <property type="evidence" value="ECO:0007669"/>
    <property type="project" value="TreeGrafter"/>
</dbReference>
<feature type="transmembrane region" description="Helical" evidence="5">
    <location>
        <begin position="420"/>
        <end position="442"/>
    </location>
</feature>
<feature type="transmembrane region" description="Helical" evidence="5">
    <location>
        <begin position="454"/>
        <end position="472"/>
    </location>
</feature>
<feature type="transmembrane region" description="Helical" evidence="5">
    <location>
        <begin position="359"/>
        <end position="377"/>
    </location>
</feature>
<evidence type="ECO:0000256" key="5">
    <source>
        <dbReference type="SAM" id="Phobius"/>
    </source>
</evidence>
<keyword evidence="3 5" id="KW-1133">Transmembrane helix</keyword>
<dbReference type="PROSITE" id="PS50850">
    <property type="entry name" value="MFS"/>
    <property type="match status" value="1"/>
</dbReference>
<proteinExistence type="predicted"/>
<feature type="transmembrane region" description="Helical" evidence="5">
    <location>
        <begin position="625"/>
        <end position="641"/>
    </location>
</feature>
<comment type="subcellular location">
    <subcellularLocation>
        <location evidence="1">Membrane</location>
        <topology evidence="1">Multi-pass membrane protein</topology>
    </subcellularLocation>
</comment>
<protein>
    <submittedName>
        <fullName evidence="8">MFS domain-containing protein</fullName>
    </submittedName>
</protein>
<sequence>MSSSRRVAEESSLMFSDCVFRRAKRAEPVLLIHPVQFTATESVTARKLARRFPNVLLDPTPGLASMAFFRRRLSGMRSLRVTMGLFRLEPRGLTLTRSFALKGVRTSSFTKTVHRKASTSAPGLQNIQMGFEDNQTRMLGQRKQTFSELFAKQTMTKISPLGITPEKKKAIVDYDGASSTASITSRNSKIFPSTRFFMAVLLCLCFISLSISTSNLSVSMVCMIRKSQNMSATELKDEVTRIRRSLSNTSFVQAEMLLDVLDEIETSNGTVVGNGSRPVTRCSLARLHKRAIELSAYSESEHDDDTTRHQQEESVQIESCEGKLDWSPTDQGIVFAAQNAGSLLMFFTGLQADRLNGKWTIVVALILLIVSNVLIPLLAWHSVWLVVLARVLTGVADSFLSPSTSSMITRWFPPKERPFAIGFITGGRQIGTLLILPVAGFLCGRPDFFHGWPSIFYLSAGIGAIILIIWLFMSADKPSKHFCISGIERDFVEKKIEEEKMGKRNEKRVVPWKQIFTSRPFYVAVGALICHEYPLVIMLQLLPKYLNDVLKFGNLTNGVLSALPIGVLFISKTLSSSLSSLIGSRKKGRFVVSRTTLAKIFNGVASLGLGICTGIVPLLNTEDQRVAAIVVLCLANMFAGLHTPGVQTALVQLAPGFSGIITGISFSVVAVAGIINKVLSNRIVETGSIQEWTIVFEIAAVVALLPVFFFSVWGSADRQPWATPKSKSIQSHVASISAFPDSLTLRPDHKDYAIASGLKFTLFMGQEKKAPE</sequence>
<dbReference type="GO" id="GO:0022857">
    <property type="term" value="F:transmembrane transporter activity"/>
    <property type="evidence" value="ECO:0007669"/>
    <property type="project" value="InterPro"/>
</dbReference>
<dbReference type="WBParaSite" id="L893_g20821.t1">
    <property type="protein sequence ID" value="L893_g20821.t1"/>
    <property type="gene ID" value="L893_g20821"/>
</dbReference>
<organism evidence="7 8">
    <name type="scientific">Steinernema glaseri</name>
    <dbReference type="NCBI Taxonomy" id="37863"/>
    <lineage>
        <taxon>Eukaryota</taxon>
        <taxon>Metazoa</taxon>
        <taxon>Ecdysozoa</taxon>
        <taxon>Nematoda</taxon>
        <taxon>Chromadorea</taxon>
        <taxon>Rhabditida</taxon>
        <taxon>Tylenchina</taxon>
        <taxon>Panagrolaimomorpha</taxon>
        <taxon>Strongyloidoidea</taxon>
        <taxon>Steinernematidae</taxon>
        <taxon>Steinernema</taxon>
    </lineage>
</organism>
<accession>A0A1I7YYK4</accession>
<dbReference type="AlphaFoldDB" id="A0A1I7YYK4"/>
<dbReference type="PANTHER" id="PTHR11662">
    <property type="entry name" value="SOLUTE CARRIER FAMILY 17"/>
    <property type="match status" value="1"/>
</dbReference>
<evidence type="ECO:0000256" key="2">
    <source>
        <dbReference type="ARBA" id="ARBA00022692"/>
    </source>
</evidence>
<feature type="transmembrane region" description="Helical" evidence="5">
    <location>
        <begin position="596"/>
        <end position="619"/>
    </location>
</feature>
<dbReference type="GO" id="GO:0016020">
    <property type="term" value="C:membrane"/>
    <property type="evidence" value="ECO:0007669"/>
    <property type="project" value="UniProtKB-SubCell"/>
</dbReference>
<feature type="transmembrane region" description="Helical" evidence="5">
    <location>
        <begin position="196"/>
        <end position="218"/>
    </location>
</feature>
<dbReference type="FunFam" id="1.20.1250.20:FF:000532">
    <property type="entry name" value="SLC (SoLute Carrier) homolog"/>
    <property type="match status" value="1"/>
</dbReference>
<dbReference type="SUPFAM" id="SSF103473">
    <property type="entry name" value="MFS general substrate transporter"/>
    <property type="match status" value="1"/>
</dbReference>
<keyword evidence="2 5" id="KW-0812">Transmembrane</keyword>
<feature type="transmembrane region" description="Helical" evidence="5">
    <location>
        <begin position="653"/>
        <end position="675"/>
    </location>
</feature>
<evidence type="ECO:0000256" key="1">
    <source>
        <dbReference type="ARBA" id="ARBA00004141"/>
    </source>
</evidence>